<evidence type="ECO:0000313" key="3">
    <source>
        <dbReference type="Proteomes" id="UP000674318"/>
    </source>
</evidence>
<feature type="region of interest" description="Disordered" evidence="1">
    <location>
        <begin position="1139"/>
        <end position="1159"/>
    </location>
</feature>
<name>A0A836ING9_9TRYP</name>
<gene>
    <name evidence="2" type="ORF">JKF63_04121</name>
</gene>
<dbReference type="AlphaFoldDB" id="A0A836ING9"/>
<keyword evidence="3" id="KW-1185">Reference proteome</keyword>
<dbReference type="KEGG" id="phet:94290191"/>
<protein>
    <submittedName>
        <fullName evidence="2">Uncharacterized protein</fullName>
    </submittedName>
</protein>
<dbReference type="RefSeq" id="XP_067756298.1">
    <property type="nucleotide sequence ID" value="XM_067900114.1"/>
</dbReference>
<comment type="caution">
    <text evidence="2">The sequence shown here is derived from an EMBL/GenBank/DDBJ whole genome shotgun (WGS) entry which is preliminary data.</text>
</comment>
<dbReference type="EMBL" id="JAFJZO010000026">
    <property type="protein sequence ID" value="KAG5501851.1"/>
    <property type="molecule type" value="Genomic_DNA"/>
</dbReference>
<sequence>MVRLDSICACARSHLVRAMANVGYRLALQWTAVVSPSATVIGVTKLVRERLYSEPRCNALRQSGFPTEDCHQGRQEVLPVCELLVILRLLGAITTLRPVLSRAAPPTIDTLSSEVDVVFVDESTWSKLACLVNLVRCCPTDRAGGGDRRADAAPAAAAAQGSNAGRTDGVSPIIDAIREHQKFLQLHEERLLLCGMTHALACAATSTQKAASCDTEGAIVATDTAVLGSHTTGLRSSAHTTAPALPDVSAEFVCALMKFWRTWTDDWPLELHAAWLQKLASIVASVEAAVCTGMEGAYGKGGAGGSTSPTGSTAEQAGVQVGVSSSPWFELPSDQCDHQCLLVQRQLCSALNEAWATMTDAWHDSDPLDMCACWYAFSATSRKPRCPSLTEMSSSSRAGAQPSSRCASSRLSQQLSLMATACEDRFCCMCETWLRRLRDLPSTAIMSSILQSRERRPMLRNSAFGRRQGHASLGIGWCPVCLPAIVSQVALRVLYRGTPKYAPNAAGATPIGSSAAAEPLCISDAFLDVVRRAILAPATEELAAFQLSVVSRYVGWCEAAGVHVGWCACAVQAHRTAAAADVSNSWGMSFQDLVGKPPSAPSMPWWVLTVDGLAVGGGVQSSVNIATILFLWEHGVDAAVATRVTVPAAGSKASCFIGPRHHHHLSGHTSSIRPLMSPQLDTAGSGTTEESCSTSPGVIGLGTLRAPSKAATEWGEESDDCDGSADEHLRMRRCIVEWGHRYALRLVLLEVLGDGWQRSRDAVLADLSQRQLPGQALCAAWRGTSGALTVARKVTVEGHAKTSDGESVVPGATSAYRTALSGLDITPRFVWHSDAYQPLVCLVADNAARMVDQLAAEVLAVASSTVVPPLSRDSHAKAAGPRAAVQFTGASSMRSLVMDKHPEQWRARIVAHLWSALRDSPVHATTSGPSPLSLSDHGTITPFSDSRVPPAAARYSLWRHQQPRGVVSSDAVVRLERLLAHLGLAPLSKREVARHAPCGIMSFEDVAEESLALLNSLLLCPELVCTSPRVTSYLNTVLWQRCWACLMRASRAVFDDRMGGRPASLEGFDDMAAQLDVLVTFRTILFTLDRMQQLVQELVEYLCCVFVPAVQTDRCAAWMVETPVEAISRLAWTHSLSDSDTVSSQTTRPQHTVTSKEDTVNARDRRRMFCFSAAAVRTFEVLCLGRRGGEQRAQRVWQQWTRDLICEDRILRQHPLLRST</sequence>
<accession>A0A836ING9</accession>
<dbReference type="Proteomes" id="UP000674318">
    <property type="component" value="Unassembled WGS sequence"/>
</dbReference>
<evidence type="ECO:0000256" key="1">
    <source>
        <dbReference type="SAM" id="MobiDB-lite"/>
    </source>
</evidence>
<feature type="compositionally biased region" description="Polar residues" evidence="1">
    <location>
        <begin position="1139"/>
        <end position="1153"/>
    </location>
</feature>
<organism evidence="2 3">
    <name type="scientific">Porcisia hertigi</name>
    <dbReference type="NCBI Taxonomy" id="2761500"/>
    <lineage>
        <taxon>Eukaryota</taxon>
        <taxon>Discoba</taxon>
        <taxon>Euglenozoa</taxon>
        <taxon>Kinetoplastea</taxon>
        <taxon>Metakinetoplastina</taxon>
        <taxon>Trypanosomatida</taxon>
        <taxon>Trypanosomatidae</taxon>
        <taxon>Leishmaniinae</taxon>
        <taxon>Porcisia</taxon>
    </lineage>
</organism>
<dbReference type="OrthoDB" id="264118at2759"/>
<dbReference type="GeneID" id="94290191"/>
<reference evidence="2 3" key="1">
    <citation type="submission" date="2021-02" db="EMBL/GenBank/DDBJ databases">
        <title>Porcisia hertigi Genome sequencing and assembly.</title>
        <authorList>
            <person name="Almutairi H."/>
            <person name="Gatherer D."/>
        </authorList>
    </citation>
    <scope>NUCLEOTIDE SEQUENCE [LARGE SCALE GENOMIC DNA]</scope>
    <source>
        <strain evidence="2 3">C119</strain>
    </source>
</reference>
<evidence type="ECO:0000313" key="2">
    <source>
        <dbReference type="EMBL" id="KAG5501851.1"/>
    </source>
</evidence>
<proteinExistence type="predicted"/>